<protein>
    <submittedName>
        <fullName evidence="1">Uncharacterized protein</fullName>
    </submittedName>
</protein>
<sequence length="919" mass="105966">MGIILAIFAFIALSILSLLLRFSYLIIKSYYGKSFRDPSYAPVYGTVFHKLFYYNRLYDYHTQVARKQPTFRFLAPAASQIYTTDVRNIEHVLQEKFDKYSKGGYNQLVMKDLFGQGIFNVDGEKWGQQRMLASHQFSTRDLQDFSSSVFKTNTVKVVNAVSEFAITGGIFDMQDMMMKFTLDSIFKVAFGVDLNCLNGSSKEGTIFMKAFDESNALVYGRYKDPFWQLKKLLNIGSEASISDNLKVIDRFVNKFINEKRNLLAVQQDYNQKEDLLSRFLVASEEDPEKMNDKYLRDIILNFICASKDPSGTTLSWFFYMLSKNPSVQEKIVQEVRDITENQGYEVTNPDDFVATITEETIERMQYLHAALAETLRLYPAVPLDGKCAEIDDVLPDGFRVKKGDGVYYTAYAMARMPYIWGDDAEEFPLAIILGVLTVGILGRKLKQKKKYHPIGGTVFNQLLNFNRLHHYMTDLATKHKTYRLISPFRNEVYTAYPPNVEYILKTNFENYGKGWYNYEILRDLLGDGIFTVDGDKWRQQRKLSSYEFSTKVLRDFSSVVFKRNVAKLAQILFEAANSNQIMEMQDLFMKSTLDSIFKVAFGVELDSMCGSSEEGDHFSTAFDDASAMTLFRYVDVSWKIKKFLNIGSEATLKKKIEVVDTFVYKLIRNKIEQMSNPQDDSSMKKEDILSRFLQVTDTDPKYLRDIILNFIIAGKDTTATTLSWFIYMLCKHPAVQEKVAQEVKEATNVKDNTNFAEFADSITEESQEQMYYLHAAITETLRLYPAVPVDAKICFADDTLPDGFNVSKGDMVAYQPYAMGRMKFIWGDDAEEFKPERWLDENGIFQKESPFKFTAFQAGPRICLGKEFAYRQMKIFSAVLLHFFEFKLSNEKAIINYRTMINLHMDGGLHVRILQRRGN</sequence>
<proteinExistence type="predicted"/>
<dbReference type="EMBL" id="CM047897">
    <property type="protein sequence ID" value="KAJ0110490.1"/>
    <property type="molecule type" value="Genomic_DNA"/>
</dbReference>
<comment type="caution">
    <text evidence="1">The sequence shown here is derived from an EMBL/GenBank/DDBJ whole genome shotgun (WGS) entry which is preliminary data.</text>
</comment>
<reference evidence="2" key="1">
    <citation type="journal article" date="2023" name="G3 (Bethesda)">
        <title>Genome assembly and association tests identify interacting loci associated with vigor, precocity, and sex in interspecific pistachio rootstocks.</title>
        <authorList>
            <person name="Palmer W."/>
            <person name="Jacygrad E."/>
            <person name="Sagayaradj S."/>
            <person name="Cavanaugh K."/>
            <person name="Han R."/>
            <person name="Bertier L."/>
            <person name="Beede B."/>
            <person name="Kafkas S."/>
            <person name="Golino D."/>
            <person name="Preece J."/>
            <person name="Michelmore R."/>
        </authorList>
    </citation>
    <scope>NUCLEOTIDE SEQUENCE [LARGE SCALE GENOMIC DNA]</scope>
</reference>
<organism evidence="1 2">
    <name type="scientific">Pistacia atlantica</name>
    <dbReference type="NCBI Taxonomy" id="434234"/>
    <lineage>
        <taxon>Eukaryota</taxon>
        <taxon>Viridiplantae</taxon>
        <taxon>Streptophyta</taxon>
        <taxon>Embryophyta</taxon>
        <taxon>Tracheophyta</taxon>
        <taxon>Spermatophyta</taxon>
        <taxon>Magnoliopsida</taxon>
        <taxon>eudicotyledons</taxon>
        <taxon>Gunneridae</taxon>
        <taxon>Pentapetalae</taxon>
        <taxon>rosids</taxon>
        <taxon>malvids</taxon>
        <taxon>Sapindales</taxon>
        <taxon>Anacardiaceae</taxon>
        <taxon>Pistacia</taxon>
    </lineage>
</organism>
<gene>
    <name evidence="1" type="ORF">Patl1_00304</name>
</gene>
<name>A0ACC1C4K8_9ROSI</name>
<evidence type="ECO:0000313" key="2">
    <source>
        <dbReference type="Proteomes" id="UP001164250"/>
    </source>
</evidence>
<keyword evidence="2" id="KW-1185">Reference proteome</keyword>
<accession>A0ACC1C4K8</accession>
<dbReference type="Proteomes" id="UP001164250">
    <property type="component" value="Chromosome 1"/>
</dbReference>
<evidence type="ECO:0000313" key="1">
    <source>
        <dbReference type="EMBL" id="KAJ0110490.1"/>
    </source>
</evidence>